<dbReference type="Proteomes" id="UP000232883">
    <property type="component" value="Chromosome"/>
</dbReference>
<accession>A0A2K8ZAL0</accession>
<sequence length="115" mass="12559">MRCNNQYGKAHSTGGTGRGTIVLSELAEKLARPKAFLKRTPIPLALLLFCFSQAGVNLGALLDLEPVVKFFVPGDKRPTMMVILSDLYLPISQVRGIGYSGVNGYYWVHTGSDSR</sequence>
<gene>
    <name evidence="1" type="ORF">CWM47_36785</name>
</gene>
<keyword evidence="2" id="KW-1185">Reference proteome</keyword>
<organism evidence="1 2">
    <name type="scientific">Spirosoma pollinicola</name>
    <dbReference type="NCBI Taxonomy" id="2057025"/>
    <lineage>
        <taxon>Bacteria</taxon>
        <taxon>Pseudomonadati</taxon>
        <taxon>Bacteroidota</taxon>
        <taxon>Cytophagia</taxon>
        <taxon>Cytophagales</taxon>
        <taxon>Cytophagaceae</taxon>
        <taxon>Spirosoma</taxon>
    </lineage>
</organism>
<evidence type="ECO:0000313" key="1">
    <source>
        <dbReference type="EMBL" id="AUD06913.1"/>
    </source>
</evidence>
<dbReference type="EMBL" id="CP025096">
    <property type="protein sequence ID" value="AUD06913.1"/>
    <property type="molecule type" value="Genomic_DNA"/>
</dbReference>
<proteinExistence type="predicted"/>
<dbReference type="AlphaFoldDB" id="A0A2K8ZAL0"/>
<dbReference type="KEGG" id="spir:CWM47_36785"/>
<evidence type="ECO:0000313" key="2">
    <source>
        <dbReference type="Proteomes" id="UP000232883"/>
    </source>
</evidence>
<name>A0A2K8ZAL0_9BACT</name>
<reference evidence="1 2" key="1">
    <citation type="submission" date="2017-11" db="EMBL/GenBank/DDBJ databases">
        <title>Taxonomic description and genome sequences of Spirosoma HA7 sp. nov., isolated from pollen microhabitat of Corylus avellana.</title>
        <authorList>
            <person name="Ambika Manirajan B."/>
            <person name="Suarez C."/>
            <person name="Ratering S."/>
            <person name="Geissler-Plaum R."/>
            <person name="Cardinale M."/>
            <person name="Sylvia S."/>
        </authorList>
    </citation>
    <scope>NUCLEOTIDE SEQUENCE [LARGE SCALE GENOMIC DNA]</scope>
    <source>
        <strain evidence="1 2">HA7</strain>
    </source>
</reference>
<protein>
    <submittedName>
        <fullName evidence="1">Uncharacterized protein</fullName>
    </submittedName>
</protein>